<keyword evidence="8 10" id="KW-0482">Metalloprotease</keyword>
<comment type="caution">
    <text evidence="12">The sequence shown here is derived from an EMBL/GenBank/DDBJ whole genome shotgun (WGS) entry which is preliminary data.</text>
</comment>
<protein>
    <submittedName>
        <fullName evidence="12">M48 family metallopeptidase</fullName>
    </submittedName>
</protein>
<dbReference type="PANTHER" id="PTHR43221">
    <property type="entry name" value="PROTEASE HTPX"/>
    <property type="match status" value="1"/>
</dbReference>
<keyword evidence="5 10" id="KW-0378">Hydrolase</keyword>
<evidence type="ECO:0000259" key="11">
    <source>
        <dbReference type="Pfam" id="PF01435"/>
    </source>
</evidence>
<evidence type="ECO:0000256" key="3">
    <source>
        <dbReference type="ARBA" id="ARBA00022692"/>
    </source>
</evidence>
<evidence type="ECO:0000256" key="9">
    <source>
        <dbReference type="ARBA" id="ARBA00023136"/>
    </source>
</evidence>
<evidence type="ECO:0000256" key="2">
    <source>
        <dbReference type="ARBA" id="ARBA00022670"/>
    </source>
</evidence>
<name>A0A0C1YCD7_9CYAN</name>
<comment type="cofactor">
    <cofactor evidence="10">
        <name>Zn(2+)</name>
        <dbReference type="ChEBI" id="CHEBI:29105"/>
    </cofactor>
    <text evidence="10">Binds 1 zinc ion per subunit.</text>
</comment>
<dbReference type="GO" id="GO:0004222">
    <property type="term" value="F:metalloendopeptidase activity"/>
    <property type="evidence" value="ECO:0007669"/>
    <property type="project" value="InterPro"/>
</dbReference>
<feature type="domain" description="Peptidase M48" evidence="11">
    <location>
        <begin position="60"/>
        <end position="266"/>
    </location>
</feature>
<dbReference type="InterPro" id="IPR001915">
    <property type="entry name" value="Peptidase_M48"/>
</dbReference>
<reference evidence="12" key="1">
    <citation type="submission" date="2014-11" db="EMBL/GenBank/DDBJ databases">
        <authorList>
            <person name="Malar M.C."/>
            <person name="Sen D."/>
            <person name="Tripathy S."/>
        </authorList>
    </citation>
    <scope>NUCLEOTIDE SEQUENCE</scope>
    <source>
        <strain evidence="12">BDU141951</strain>
    </source>
</reference>
<gene>
    <name evidence="12" type="ORF">QQ91_003190</name>
</gene>
<keyword evidence="6 10" id="KW-0862">Zinc</keyword>
<sequence>MPTYPGISRDAFRHPLDQQAEAALRAFPGFDLVARKFVEFMYERPQLVSLMGNNVQVGPQQYATLYQMFRECVQALDVQPMPNLFVAQNPQVNAYSIGEENPCVVVNTGLLDLLSDDEIRAVMAHELGHIKCGHTTLTQMAIWAMNTATIVGELTFGIGNMVSTGLIYAFYEWRRMAELSCDRAALLATDDWQLVGNTMMRISGGSSRFAHELNFAAFEKQASDYQNLDEDGLSQVYKFLLYNGGGAGPMLSHPFPVDRLTYLKSWAHSDDYAQIKAGNYRRSDTQGTVDVEPSPAVSEIDRLRQELVDLQRELDRLRRA</sequence>
<dbReference type="Gene3D" id="3.30.2010.10">
    <property type="entry name" value="Metalloproteases ('zincins'), catalytic domain"/>
    <property type="match status" value="1"/>
</dbReference>
<proteinExistence type="inferred from homology"/>
<keyword evidence="3" id="KW-0812">Transmembrane</keyword>
<dbReference type="InterPro" id="IPR050083">
    <property type="entry name" value="HtpX_protease"/>
</dbReference>
<evidence type="ECO:0000313" key="12">
    <source>
        <dbReference type="EMBL" id="NEV66116.1"/>
    </source>
</evidence>
<evidence type="ECO:0000256" key="4">
    <source>
        <dbReference type="ARBA" id="ARBA00022723"/>
    </source>
</evidence>
<keyword evidence="4" id="KW-0479">Metal-binding</keyword>
<accession>A0A0C1YCD7</accession>
<comment type="similarity">
    <text evidence="10">Belongs to the peptidase M48 family.</text>
</comment>
<dbReference type="AlphaFoldDB" id="A0A0C1YCD7"/>
<evidence type="ECO:0000256" key="8">
    <source>
        <dbReference type="ARBA" id="ARBA00023049"/>
    </source>
</evidence>
<evidence type="ECO:0000256" key="1">
    <source>
        <dbReference type="ARBA" id="ARBA00022475"/>
    </source>
</evidence>
<evidence type="ECO:0000256" key="7">
    <source>
        <dbReference type="ARBA" id="ARBA00022989"/>
    </source>
</evidence>
<evidence type="ECO:0000256" key="6">
    <source>
        <dbReference type="ARBA" id="ARBA00022833"/>
    </source>
</evidence>
<reference evidence="12" key="2">
    <citation type="journal article" date="2015" name="Genome Announc.">
        <title>Draft Genome Sequence of Filamentous Marine Cyanobacterium Lyngbya confervoides Strain BDU141951.</title>
        <authorList>
            <person name="Chandrababunaidu M.M."/>
            <person name="Sen D."/>
            <person name="Tripathy S."/>
        </authorList>
    </citation>
    <scope>NUCLEOTIDE SEQUENCE</scope>
    <source>
        <strain evidence="12">BDU141951</strain>
    </source>
</reference>
<dbReference type="CDD" id="cd07325">
    <property type="entry name" value="M48_Ste24p_like"/>
    <property type="match status" value="1"/>
</dbReference>
<keyword evidence="7" id="KW-1133">Transmembrane helix</keyword>
<dbReference type="GO" id="GO:0006508">
    <property type="term" value="P:proteolysis"/>
    <property type="evidence" value="ECO:0007669"/>
    <property type="project" value="UniProtKB-KW"/>
</dbReference>
<dbReference type="Pfam" id="PF01435">
    <property type="entry name" value="Peptidase_M48"/>
    <property type="match status" value="1"/>
</dbReference>
<organism evidence="12">
    <name type="scientific">Lyngbya confervoides BDU141951</name>
    <dbReference type="NCBI Taxonomy" id="1574623"/>
    <lineage>
        <taxon>Bacteria</taxon>
        <taxon>Bacillati</taxon>
        <taxon>Cyanobacteriota</taxon>
        <taxon>Cyanophyceae</taxon>
        <taxon>Oscillatoriophycideae</taxon>
        <taxon>Oscillatoriales</taxon>
        <taxon>Microcoleaceae</taxon>
        <taxon>Lyngbya</taxon>
    </lineage>
</organism>
<dbReference type="PANTHER" id="PTHR43221:SF3">
    <property type="entry name" value="SLL1280 PROTEIN"/>
    <property type="match status" value="1"/>
</dbReference>
<evidence type="ECO:0000256" key="5">
    <source>
        <dbReference type="ARBA" id="ARBA00022801"/>
    </source>
</evidence>
<keyword evidence="2 10" id="KW-0645">Protease</keyword>
<dbReference type="EMBL" id="JTHE02000003">
    <property type="protein sequence ID" value="NEV66116.1"/>
    <property type="molecule type" value="Genomic_DNA"/>
</dbReference>
<dbReference type="GO" id="GO:0046872">
    <property type="term" value="F:metal ion binding"/>
    <property type="evidence" value="ECO:0007669"/>
    <property type="project" value="UniProtKB-KW"/>
</dbReference>
<keyword evidence="1" id="KW-1003">Cell membrane</keyword>
<keyword evidence="9" id="KW-0472">Membrane</keyword>
<evidence type="ECO:0000256" key="10">
    <source>
        <dbReference type="RuleBase" id="RU003983"/>
    </source>
</evidence>
<reference evidence="12" key="3">
    <citation type="submission" date="2020-02" db="EMBL/GenBank/DDBJ databases">
        <authorList>
            <person name="Sarangi A.N."/>
            <person name="Ghosh S."/>
            <person name="Mukherjee M."/>
            <person name="Tripathy S."/>
        </authorList>
    </citation>
    <scope>NUCLEOTIDE SEQUENCE</scope>
    <source>
        <strain evidence="12">BDU141951</strain>
    </source>
</reference>